<evidence type="ECO:0000256" key="2">
    <source>
        <dbReference type="ARBA" id="ARBA00004167"/>
    </source>
</evidence>
<evidence type="ECO:0000256" key="7">
    <source>
        <dbReference type="ARBA" id="ARBA00022989"/>
    </source>
</evidence>
<dbReference type="PRINTS" id="PR00385">
    <property type="entry name" value="P450"/>
</dbReference>
<dbReference type="FunFam" id="1.10.630.10:FF:000043">
    <property type="entry name" value="Cytochrome P450 99A2"/>
    <property type="match status" value="1"/>
</dbReference>
<evidence type="ECO:0000256" key="12">
    <source>
        <dbReference type="PIRSR" id="PIRSR602401-1"/>
    </source>
</evidence>
<dbReference type="GO" id="GO:0016020">
    <property type="term" value="C:membrane"/>
    <property type="evidence" value="ECO:0007669"/>
    <property type="project" value="UniProtKB-SubCell"/>
</dbReference>
<keyword evidence="9 12" id="KW-0408">Iron</keyword>
<dbReference type="EMBL" id="EQ973781">
    <property type="protein sequence ID" value="EEF48748.1"/>
    <property type="molecule type" value="Genomic_DNA"/>
</dbReference>
<dbReference type="GO" id="GO:0005506">
    <property type="term" value="F:iron ion binding"/>
    <property type="evidence" value="ECO:0007669"/>
    <property type="project" value="InterPro"/>
</dbReference>
<proteinExistence type="inferred from homology"/>
<name>B9RHX6_RICCO</name>
<keyword evidence="7" id="KW-1133">Transmembrane helix</keyword>
<keyword evidence="8 13" id="KW-0560">Oxidoreductase</keyword>
<dbReference type="CDD" id="cd11072">
    <property type="entry name" value="CYP71-like"/>
    <property type="match status" value="1"/>
</dbReference>
<evidence type="ECO:0000313" key="14">
    <source>
        <dbReference type="EMBL" id="EEF48748.1"/>
    </source>
</evidence>
<organism evidence="14 15">
    <name type="scientific">Ricinus communis</name>
    <name type="common">Castor bean</name>
    <dbReference type="NCBI Taxonomy" id="3988"/>
    <lineage>
        <taxon>Eukaryota</taxon>
        <taxon>Viridiplantae</taxon>
        <taxon>Streptophyta</taxon>
        <taxon>Embryophyta</taxon>
        <taxon>Tracheophyta</taxon>
        <taxon>Spermatophyta</taxon>
        <taxon>Magnoliopsida</taxon>
        <taxon>eudicotyledons</taxon>
        <taxon>Gunneridae</taxon>
        <taxon>Pentapetalae</taxon>
        <taxon>rosids</taxon>
        <taxon>fabids</taxon>
        <taxon>Malpighiales</taxon>
        <taxon>Euphorbiaceae</taxon>
        <taxon>Acalyphoideae</taxon>
        <taxon>Acalypheae</taxon>
        <taxon>Ricinus</taxon>
    </lineage>
</organism>
<keyword evidence="11" id="KW-0472">Membrane</keyword>
<keyword evidence="6 12" id="KW-0479">Metal-binding</keyword>
<evidence type="ECO:0000256" key="4">
    <source>
        <dbReference type="ARBA" id="ARBA00022617"/>
    </source>
</evidence>
<keyword evidence="10 13" id="KW-0503">Monooxygenase</keyword>
<keyword evidence="15" id="KW-1185">Reference proteome</keyword>
<dbReference type="PRINTS" id="PR00463">
    <property type="entry name" value="EP450I"/>
</dbReference>
<evidence type="ECO:0000313" key="15">
    <source>
        <dbReference type="Proteomes" id="UP000008311"/>
    </source>
</evidence>
<dbReference type="GO" id="GO:0016705">
    <property type="term" value="F:oxidoreductase activity, acting on paired donors, with incorporation or reduction of molecular oxygen"/>
    <property type="evidence" value="ECO:0007669"/>
    <property type="project" value="InterPro"/>
</dbReference>
<keyword evidence="5" id="KW-0812">Transmembrane</keyword>
<dbReference type="eggNOG" id="KOG0156">
    <property type="taxonomic scope" value="Eukaryota"/>
</dbReference>
<comment type="cofactor">
    <cofactor evidence="1 12">
        <name>heme</name>
        <dbReference type="ChEBI" id="CHEBI:30413"/>
    </cofactor>
</comment>
<evidence type="ECO:0000256" key="11">
    <source>
        <dbReference type="ARBA" id="ARBA00023136"/>
    </source>
</evidence>
<dbReference type="Proteomes" id="UP000008311">
    <property type="component" value="Unassembled WGS sequence"/>
</dbReference>
<keyword evidence="4 12" id="KW-0349">Heme</keyword>
<evidence type="ECO:0000256" key="5">
    <source>
        <dbReference type="ARBA" id="ARBA00022692"/>
    </source>
</evidence>
<dbReference type="InterPro" id="IPR001128">
    <property type="entry name" value="Cyt_P450"/>
</dbReference>
<dbReference type="SUPFAM" id="SSF48264">
    <property type="entry name" value="Cytochrome P450"/>
    <property type="match status" value="1"/>
</dbReference>
<sequence>MEGIQIQELNSKSSTGTTAATYNRKHASLSRISSPSPLGRISQETWTCYACSAAKEVMKTHDVVFAQRPTVFAASIIAYDNKDIAFAPNGPYWRQLRKMCAMELLSAKRVQSFRSIREEEVSAMIQSIYSSAGSPVNITKFINALTYRVISRAAFGKVWNGEEEFLSAVEQIMLEVGKGVSLADVFPSIKLLRAMSGMKGRVEKLFKQVDFVFQSILTEHKVSRKELGAEREKEGEDLIHVLLDLQKQEDLEFPLTDENIKAVIMDIFVAGTDTSATTIEWTISELMRNPRVLQKAQEEVRRVFGEKGNVDEAGLHHLSYVKMVLSEALRMHPPAPLVLPRESKEHCVVQGYDIPAKSKVMVNAWAIGRDPKSWTEPDEFYPERFINSSVDFKGANYEFIPFGAGRRICPGLLFGVAAVELPIAQLLYHFDWIIPGGVKPENLDMTEDFGAAVRRKNDLILIPNPYINSAFHG</sequence>
<dbReference type="Gene3D" id="1.10.630.10">
    <property type="entry name" value="Cytochrome P450"/>
    <property type="match status" value="1"/>
</dbReference>
<dbReference type="PANTHER" id="PTHR47953">
    <property type="entry name" value="OS08G0105600 PROTEIN"/>
    <property type="match status" value="1"/>
</dbReference>
<accession>B9RHX6</accession>
<dbReference type="InterPro" id="IPR052306">
    <property type="entry name" value="CYP450_71D"/>
</dbReference>
<dbReference type="Pfam" id="PF00067">
    <property type="entry name" value="p450"/>
    <property type="match status" value="1"/>
</dbReference>
<dbReference type="PANTHER" id="PTHR47953:SF19">
    <property type="entry name" value="OS06G0641600 PROTEIN"/>
    <property type="match status" value="1"/>
</dbReference>
<evidence type="ECO:0000256" key="1">
    <source>
        <dbReference type="ARBA" id="ARBA00001971"/>
    </source>
</evidence>
<evidence type="ECO:0000256" key="13">
    <source>
        <dbReference type="RuleBase" id="RU000461"/>
    </source>
</evidence>
<evidence type="ECO:0000256" key="8">
    <source>
        <dbReference type="ARBA" id="ARBA00023002"/>
    </source>
</evidence>
<protein>
    <submittedName>
        <fullName evidence="14">Cytochrome P450, putative</fullName>
        <ecNumber evidence="14">1.14.13.68</ecNumber>
    </submittedName>
</protein>
<gene>
    <name evidence="14" type="ORF">RCOM_1574400</name>
</gene>
<comment type="subcellular location">
    <subcellularLocation>
        <location evidence="2">Membrane</location>
        <topology evidence="2">Single-pass membrane protein</topology>
    </subcellularLocation>
</comment>
<dbReference type="EC" id="1.14.13.68" evidence="14"/>
<evidence type="ECO:0000256" key="3">
    <source>
        <dbReference type="ARBA" id="ARBA00010617"/>
    </source>
</evidence>
<reference evidence="15" key="1">
    <citation type="journal article" date="2010" name="Nat. Biotechnol.">
        <title>Draft genome sequence of the oilseed species Ricinus communis.</title>
        <authorList>
            <person name="Chan A.P."/>
            <person name="Crabtree J."/>
            <person name="Zhao Q."/>
            <person name="Lorenzi H."/>
            <person name="Orvis J."/>
            <person name="Puiu D."/>
            <person name="Melake-Berhan A."/>
            <person name="Jones K.M."/>
            <person name="Redman J."/>
            <person name="Chen G."/>
            <person name="Cahoon E.B."/>
            <person name="Gedil M."/>
            <person name="Stanke M."/>
            <person name="Haas B.J."/>
            <person name="Wortman J.R."/>
            <person name="Fraser-Liggett C.M."/>
            <person name="Ravel J."/>
            <person name="Rabinowicz P.D."/>
        </authorList>
    </citation>
    <scope>NUCLEOTIDE SEQUENCE [LARGE SCALE GENOMIC DNA]</scope>
    <source>
        <strain evidence="15">cv. Hale</strain>
    </source>
</reference>
<evidence type="ECO:0000256" key="9">
    <source>
        <dbReference type="ARBA" id="ARBA00023004"/>
    </source>
</evidence>
<feature type="binding site" description="axial binding residue" evidence="12">
    <location>
        <position position="409"/>
    </location>
    <ligand>
        <name>heme</name>
        <dbReference type="ChEBI" id="CHEBI:30413"/>
    </ligand>
    <ligandPart>
        <name>Fe</name>
        <dbReference type="ChEBI" id="CHEBI:18248"/>
    </ligandPart>
</feature>
<evidence type="ECO:0000256" key="10">
    <source>
        <dbReference type="ARBA" id="ARBA00023033"/>
    </source>
</evidence>
<dbReference type="AlphaFoldDB" id="B9RHX6"/>
<dbReference type="GO" id="GO:0016491">
    <property type="term" value="F:oxidoreductase activity"/>
    <property type="evidence" value="ECO:0000318"/>
    <property type="project" value="GO_Central"/>
</dbReference>
<dbReference type="GO" id="GO:0020037">
    <property type="term" value="F:heme binding"/>
    <property type="evidence" value="ECO:0007669"/>
    <property type="project" value="InterPro"/>
</dbReference>
<comment type="similarity">
    <text evidence="3 13">Belongs to the cytochrome P450 family.</text>
</comment>
<evidence type="ECO:0000256" key="6">
    <source>
        <dbReference type="ARBA" id="ARBA00022723"/>
    </source>
</evidence>
<dbReference type="GO" id="GO:0004497">
    <property type="term" value="F:monooxygenase activity"/>
    <property type="evidence" value="ECO:0007669"/>
    <property type="project" value="UniProtKB-KW"/>
</dbReference>
<dbReference type="InterPro" id="IPR002401">
    <property type="entry name" value="Cyt_P450_E_grp-I"/>
</dbReference>
<dbReference type="InterPro" id="IPR036396">
    <property type="entry name" value="Cyt_P450_sf"/>
</dbReference>
<dbReference type="InParanoid" id="B9RHX6"/>
<dbReference type="PROSITE" id="PS00086">
    <property type="entry name" value="CYTOCHROME_P450"/>
    <property type="match status" value="1"/>
</dbReference>
<dbReference type="InterPro" id="IPR017972">
    <property type="entry name" value="Cyt_P450_CS"/>
</dbReference>